<evidence type="ECO:0000313" key="14">
    <source>
        <dbReference type="Proteomes" id="UP000019486"/>
    </source>
</evidence>
<dbReference type="Proteomes" id="UP000019486">
    <property type="component" value="Unassembled WGS sequence"/>
</dbReference>
<dbReference type="SUPFAM" id="SSF51621">
    <property type="entry name" value="Phosphoenolpyruvate/pyruvate domain"/>
    <property type="match status" value="1"/>
</dbReference>
<dbReference type="HAMAP" id="MF_00595">
    <property type="entry name" value="PEPcase_type1"/>
    <property type="match status" value="1"/>
</dbReference>
<dbReference type="PRINTS" id="PR00150">
    <property type="entry name" value="PEPCARBXLASE"/>
</dbReference>
<evidence type="ECO:0000256" key="3">
    <source>
        <dbReference type="ARBA" id="ARBA00008346"/>
    </source>
</evidence>
<dbReference type="EC" id="4.1.1.31" evidence="4 10"/>
<dbReference type="EMBL" id="AVFL01000023">
    <property type="protein sequence ID" value="EWY37772.1"/>
    <property type="molecule type" value="Genomic_DNA"/>
</dbReference>
<name>W9GZ88_9PROT</name>
<keyword evidence="8 10" id="KW-0120">Carbon dioxide fixation</keyword>
<protein>
    <recommendedName>
        <fullName evidence="5 10">Phosphoenolpyruvate carboxylase</fullName>
        <shortName evidence="10">PEPC</shortName>
        <shortName evidence="10">PEPCase</shortName>
        <ecNumber evidence="4 10">4.1.1.31</ecNumber>
    </recommendedName>
</protein>
<evidence type="ECO:0000256" key="11">
    <source>
        <dbReference type="PROSITE-ProRule" id="PRU10111"/>
    </source>
</evidence>
<evidence type="ECO:0000256" key="10">
    <source>
        <dbReference type="HAMAP-Rule" id="MF_00595"/>
    </source>
</evidence>
<feature type="active site" evidence="10 12">
    <location>
        <position position="585"/>
    </location>
</feature>
<dbReference type="InterPro" id="IPR021135">
    <property type="entry name" value="PEP_COase"/>
</dbReference>
<feature type="active site" evidence="10 11">
    <location>
        <position position="152"/>
    </location>
</feature>
<dbReference type="InterPro" id="IPR015813">
    <property type="entry name" value="Pyrv/PenolPyrv_kinase-like_dom"/>
</dbReference>
<dbReference type="GO" id="GO:0000287">
    <property type="term" value="F:magnesium ion binding"/>
    <property type="evidence" value="ECO:0007669"/>
    <property type="project" value="UniProtKB-UniRule"/>
</dbReference>
<reference evidence="13 14" key="1">
    <citation type="submission" date="2013-08" db="EMBL/GenBank/DDBJ databases">
        <title>The genome sequence of Skermanella stibiiresistens.</title>
        <authorList>
            <person name="Zhu W."/>
            <person name="Wang G."/>
        </authorList>
    </citation>
    <scope>NUCLEOTIDE SEQUENCE [LARGE SCALE GENOMIC DNA]</scope>
    <source>
        <strain evidence="13 14">SB22</strain>
    </source>
</reference>
<keyword evidence="6 10" id="KW-0460">Magnesium</keyword>
<dbReference type="InterPro" id="IPR018129">
    <property type="entry name" value="PEP_COase_Lys_AS"/>
</dbReference>
<accession>W9GZ88</accession>
<dbReference type="STRING" id="1385369.N825_09330"/>
<dbReference type="GO" id="GO:0005829">
    <property type="term" value="C:cytosol"/>
    <property type="evidence" value="ECO:0007669"/>
    <property type="project" value="TreeGrafter"/>
</dbReference>
<dbReference type="GO" id="GO:0015977">
    <property type="term" value="P:carbon fixation"/>
    <property type="evidence" value="ECO:0007669"/>
    <property type="project" value="UniProtKB-UniRule"/>
</dbReference>
<evidence type="ECO:0000256" key="9">
    <source>
        <dbReference type="ARBA" id="ARBA00048995"/>
    </source>
</evidence>
<evidence type="ECO:0000313" key="13">
    <source>
        <dbReference type="EMBL" id="EWY37772.1"/>
    </source>
</evidence>
<comment type="function">
    <text evidence="2 10">Forms oxaloacetate, a four-carbon dicarboxylic acid source for the tricarboxylic acid cycle.</text>
</comment>
<dbReference type="Gene3D" id="1.20.1440.90">
    <property type="entry name" value="Phosphoenolpyruvate/pyruvate domain"/>
    <property type="match status" value="1"/>
</dbReference>
<keyword evidence="7 10" id="KW-0456">Lyase</keyword>
<comment type="cofactor">
    <cofactor evidence="1 10">
        <name>Mg(2+)</name>
        <dbReference type="ChEBI" id="CHEBI:18420"/>
    </cofactor>
</comment>
<comment type="catalytic activity">
    <reaction evidence="9 10">
        <text>oxaloacetate + phosphate = phosphoenolpyruvate + hydrogencarbonate</text>
        <dbReference type="Rhea" id="RHEA:28370"/>
        <dbReference type="ChEBI" id="CHEBI:16452"/>
        <dbReference type="ChEBI" id="CHEBI:17544"/>
        <dbReference type="ChEBI" id="CHEBI:43474"/>
        <dbReference type="ChEBI" id="CHEBI:58702"/>
        <dbReference type="EC" id="4.1.1.31"/>
    </reaction>
</comment>
<dbReference type="NCBIfam" id="NF000584">
    <property type="entry name" value="PRK00009.1"/>
    <property type="match status" value="1"/>
</dbReference>
<sequence length="931" mass="103441">MRVINQTDEVPEKDIPLRDDIRLLGRILGDTIREQEGEDVYGLVESVRQTSIRFHRDQDEAARDELQSLLNGMSPRQTTRIIRAFSYFSHLSNIAEDQHHIRRNRAHELAGSAPRAGSMAHALLRAEEAGIDADRLDAFFAEALICPVLTAHPTEVRRKSSLNREMDIAQLLAERERVQMTPEEEEACAEALRRAVLTLWQTSLLRWTKRTVIDEVQNGISFYDHTFLRELPRLYALLEDRLALLDPDEARGEVPPFLRMGSWMGGDRDGNPFVTADIVSETLRLQSTQALKFYLEELHALGGELSLNRRNVRLSDALGELAERSPDRSINRQDEPYRRAITGIYARLAATARGLGQAEALRHAVGDAPPYASAAEFKAELDIIHDSLTANGSAVLARGRLRQLRYAVAVFGFHLASLDLRQNSDVHERMVGELLEAAIPGTGYGGLDEEGRIALLLEDLKTARPLGSAFIGYSDETTGELAIMRTAAEAHRKYGATSMPNCIISKADGVSDILEVAVLLKEVGLLRPLDGGLDVNIIPLFETIGDLRNSVGIMDRLLALPLYKRLLESRGMVQEVMLGYSDSNKDGGFVTSGWELYKAEIGLVEVFRKHGVKLRLFHGRGGSVGRGGGPSYQAILAQPGGAVQGQIRITEQGETISGKYSNAEVGRRNLETLAAATLEATLLQPDIAAPRRDYLTAMEELSGHAFKAYRDLVYETKGFEDYFWESTVITEIASLNIGSRPSSRKKTRSIEDLRAIPWVFSWAQCRLMLPGWYGFGSAVQAWLAEHPDSGSESEPNGGMAMLRAMHREWPFFQTLLSNMDMVLAKSNIAIASRYAGLVTDPHLRRGVFDRIKGEWQGSIDALLAITGQDSLLEGNPLLARSIRNRFPYLDPLNHVQVELLRRHRADSDEEYVLRGIQLTINGIAAGLRNSG</sequence>
<evidence type="ECO:0000256" key="6">
    <source>
        <dbReference type="ARBA" id="ARBA00022842"/>
    </source>
</evidence>
<evidence type="ECO:0000256" key="5">
    <source>
        <dbReference type="ARBA" id="ARBA00022419"/>
    </source>
</evidence>
<dbReference type="GO" id="GO:0006099">
    <property type="term" value="P:tricarboxylic acid cycle"/>
    <property type="evidence" value="ECO:0007669"/>
    <property type="project" value="InterPro"/>
</dbReference>
<organism evidence="13 14">
    <name type="scientific">Skermanella stibiiresistens SB22</name>
    <dbReference type="NCBI Taxonomy" id="1385369"/>
    <lineage>
        <taxon>Bacteria</taxon>
        <taxon>Pseudomonadati</taxon>
        <taxon>Pseudomonadota</taxon>
        <taxon>Alphaproteobacteria</taxon>
        <taxon>Rhodospirillales</taxon>
        <taxon>Azospirillaceae</taxon>
        <taxon>Skermanella</taxon>
    </lineage>
</organism>
<dbReference type="PATRIC" id="fig|1385369.3.peg.5173"/>
<evidence type="ECO:0000256" key="7">
    <source>
        <dbReference type="ARBA" id="ARBA00023239"/>
    </source>
</evidence>
<keyword evidence="13" id="KW-0670">Pyruvate</keyword>
<evidence type="ECO:0000256" key="8">
    <source>
        <dbReference type="ARBA" id="ARBA00023300"/>
    </source>
</evidence>
<dbReference type="PANTHER" id="PTHR30523">
    <property type="entry name" value="PHOSPHOENOLPYRUVATE CARBOXYLASE"/>
    <property type="match status" value="1"/>
</dbReference>
<evidence type="ECO:0000256" key="12">
    <source>
        <dbReference type="PROSITE-ProRule" id="PRU10112"/>
    </source>
</evidence>
<dbReference type="PANTHER" id="PTHR30523:SF6">
    <property type="entry name" value="PHOSPHOENOLPYRUVATE CARBOXYLASE"/>
    <property type="match status" value="1"/>
</dbReference>
<dbReference type="Pfam" id="PF00311">
    <property type="entry name" value="PEPcase"/>
    <property type="match status" value="1"/>
</dbReference>
<comment type="subunit">
    <text evidence="10">Homotetramer.</text>
</comment>
<evidence type="ECO:0000256" key="2">
    <source>
        <dbReference type="ARBA" id="ARBA00003670"/>
    </source>
</evidence>
<comment type="similarity">
    <text evidence="3 10">Belongs to the PEPCase type 1 family.</text>
</comment>
<proteinExistence type="inferred from homology"/>
<evidence type="ECO:0000256" key="4">
    <source>
        <dbReference type="ARBA" id="ARBA00012305"/>
    </source>
</evidence>
<dbReference type="GO" id="GO:0008964">
    <property type="term" value="F:phosphoenolpyruvate carboxylase activity"/>
    <property type="evidence" value="ECO:0007669"/>
    <property type="project" value="UniProtKB-UniRule"/>
</dbReference>
<dbReference type="PROSITE" id="PS00781">
    <property type="entry name" value="PEPCASE_1"/>
    <property type="match status" value="1"/>
</dbReference>
<keyword evidence="14" id="KW-1185">Reference proteome</keyword>
<comment type="caution">
    <text evidence="13">The sequence shown here is derived from an EMBL/GenBank/DDBJ whole genome shotgun (WGS) entry which is preliminary data.</text>
</comment>
<dbReference type="OrthoDB" id="9768133at2"/>
<dbReference type="InterPro" id="IPR033129">
    <property type="entry name" value="PEPCASE_His_AS"/>
</dbReference>
<dbReference type="PROSITE" id="PS00393">
    <property type="entry name" value="PEPCASE_2"/>
    <property type="match status" value="1"/>
</dbReference>
<dbReference type="RefSeq" id="WP_037458255.1">
    <property type="nucleotide sequence ID" value="NZ_AVFL01000023.1"/>
</dbReference>
<dbReference type="InterPro" id="IPR022805">
    <property type="entry name" value="PEP_COase_bac/pln-type"/>
</dbReference>
<dbReference type="GO" id="GO:0006107">
    <property type="term" value="P:oxaloacetate metabolic process"/>
    <property type="evidence" value="ECO:0007669"/>
    <property type="project" value="UniProtKB-UniRule"/>
</dbReference>
<dbReference type="AlphaFoldDB" id="W9GZ88"/>
<evidence type="ECO:0000256" key="1">
    <source>
        <dbReference type="ARBA" id="ARBA00001946"/>
    </source>
</evidence>
<gene>
    <name evidence="10" type="primary">ppc</name>
    <name evidence="13" type="ORF">N825_09330</name>
</gene>